<evidence type="ECO:0000256" key="7">
    <source>
        <dbReference type="ARBA" id="ARBA00023242"/>
    </source>
</evidence>
<evidence type="ECO:0000256" key="3">
    <source>
        <dbReference type="ARBA" id="ARBA00023015"/>
    </source>
</evidence>
<dbReference type="CDD" id="cd00086">
    <property type="entry name" value="homeodomain"/>
    <property type="match status" value="1"/>
</dbReference>
<dbReference type="FunFam" id="1.10.260.40:FF:000047">
    <property type="entry name" value="One cut domain family member"/>
    <property type="match status" value="1"/>
</dbReference>
<dbReference type="Gene3D" id="1.10.260.40">
    <property type="entry name" value="lambda repressor-like DNA-binding domains"/>
    <property type="match status" value="1"/>
</dbReference>
<dbReference type="AlphaFoldDB" id="A0AAE9DMU5"/>
<dbReference type="SUPFAM" id="SSF46689">
    <property type="entry name" value="Homeodomain-like"/>
    <property type="match status" value="1"/>
</dbReference>
<keyword evidence="4 8" id="KW-0238">DNA-binding</keyword>
<dbReference type="KEGG" id="cbr:CBG_07897"/>
<dbReference type="Pfam" id="PF02376">
    <property type="entry name" value="CUT"/>
    <property type="match status" value="1"/>
</dbReference>
<feature type="region of interest" description="Disordered" evidence="11">
    <location>
        <begin position="458"/>
        <end position="483"/>
    </location>
</feature>
<dbReference type="Proteomes" id="UP000827892">
    <property type="component" value="Chromosome II"/>
</dbReference>
<feature type="region of interest" description="Disordered" evidence="11">
    <location>
        <begin position="388"/>
        <end position="408"/>
    </location>
</feature>
<evidence type="ECO:0000256" key="6">
    <source>
        <dbReference type="ARBA" id="ARBA00023163"/>
    </source>
</evidence>
<dbReference type="InterPro" id="IPR010982">
    <property type="entry name" value="Lambda_DNA-bd_dom_sf"/>
</dbReference>
<keyword evidence="6 10" id="KW-0804">Transcription</keyword>
<dbReference type="SUPFAM" id="SSF47413">
    <property type="entry name" value="lambda repressor-like DNA-binding domains"/>
    <property type="match status" value="1"/>
</dbReference>
<dbReference type="SMART" id="SM00389">
    <property type="entry name" value="HOX"/>
    <property type="match status" value="1"/>
</dbReference>
<dbReference type="SMART" id="SM01109">
    <property type="entry name" value="CUT"/>
    <property type="match status" value="1"/>
</dbReference>
<reference evidence="14 15" key="1">
    <citation type="submission" date="2022-05" db="EMBL/GenBank/DDBJ databases">
        <title>Chromosome-level reference genomes for two strains of Caenorhabditis briggsae: an improved platform for comparative genomics.</title>
        <authorList>
            <person name="Stevens L."/>
            <person name="Andersen E.C."/>
        </authorList>
    </citation>
    <scope>NUCLEOTIDE SEQUENCE [LARGE SCALE GENOMIC DNA]</scope>
    <source>
        <strain evidence="14">QX1410_ONT</strain>
        <tissue evidence="14">Whole-organism</tissue>
    </source>
</reference>
<proteinExistence type="inferred from homology"/>
<evidence type="ECO:0000313" key="14">
    <source>
        <dbReference type="EMBL" id="ULU08293.1"/>
    </source>
</evidence>
<dbReference type="EMBL" id="CP090892">
    <property type="protein sequence ID" value="ULU08293.1"/>
    <property type="molecule type" value="Genomic_DNA"/>
</dbReference>
<evidence type="ECO:0000259" key="13">
    <source>
        <dbReference type="PROSITE" id="PS51042"/>
    </source>
</evidence>
<dbReference type="PROSITE" id="PS50071">
    <property type="entry name" value="HOMEOBOX_2"/>
    <property type="match status" value="1"/>
</dbReference>
<sequence>MELGDRLVDPATISLNDIDCTTAGIIESKTQNTRHDQTVTTVVVGRNEHNQQPVQNSRNENYNREPFQKSTILKIHQDMIKQRQFQDSFKNNTIDNRYNQPNQNGLDVEYRHVRYHHQPLQTSTNVGSSDDLNISESLIQDYHHGDVNDYQYEPQLLPSSTSRMYNQQPLLSNSDTDDSNDPYTNQPHSSNGKPINPYRQRSFQNGAGFNANSERRQPSHSVESVIKKTDRRKQKFSTDEMSSNKQKNYDQTTVDAAYRRSRGFHGTQSSSSSDSQASSSTSDSETSEYYEARLAAPLKNGAALDTKVLCNSILQELETKKIPQTIFAKRVINRCQGTLSELIRKPKPWDSLKSGHGIYVRLYNWYQLPEEQRMEIVDKKINWSVPAKKENARKRKRTTEGPAPKKARTEFHPVTKNALKTIYDEDPKPSSEMLGIIAETLKLDKRSVTNFFQNTRRRTKYQKDCSRHPVNEYQEENQQGDCY</sequence>
<evidence type="ECO:0000256" key="4">
    <source>
        <dbReference type="ARBA" id="ARBA00023125"/>
    </source>
</evidence>
<feature type="DNA-binding region" description="Homeobox" evidence="8">
    <location>
        <begin position="404"/>
        <end position="463"/>
    </location>
</feature>
<organism evidence="14 15">
    <name type="scientific">Caenorhabditis briggsae</name>
    <dbReference type="NCBI Taxonomy" id="6238"/>
    <lineage>
        <taxon>Eukaryota</taxon>
        <taxon>Metazoa</taxon>
        <taxon>Ecdysozoa</taxon>
        <taxon>Nematoda</taxon>
        <taxon>Chromadorea</taxon>
        <taxon>Rhabditida</taxon>
        <taxon>Rhabditina</taxon>
        <taxon>Rhabditomorpha</taxon>
        <taxon>Rhabditoidea</taxon>
        <taxon>Rhabditidae</taxon>
        <taxon>Peloderinae</taxon>
        <taxon>Caenorhabditis</taxon>
    </lineage>
</organism>
<accession>A0AAE9DMU5</accession>
<keyword evidence="3 10" id="KW-0805">Transcription regulation</keyword>
<dbReference type="InterPro" id="IPR009057">
    <property type="entry name" value="Homeodomain-like_sf"/>
</dbReference>
<evidence type="ECO:0000256" key="1">
    <source>
        <dbReference type="ARBA" id="ARBA00004123"/>
    </source>
</evidence>
<dbReference type="GO" id="GO:0005634">
    <property type="term" value="C:nucleus"/>
    <property type="evidence" value="ECO:0007669"/>
    <property type="project" value="UniProtKB-SubCell"/>
</dbReference>
<feature type="domain" description="Homeobox" evidence="12">
    <location>
        <begin position="402"/>
        <end position="462"/>
    </location>
</feature>
<feature type="compositionally biased region" description="Basic and acidic residues" evidence="11">
    <location>
        <begin position="461"/>
        <end position="470"/>
    </location>
</feature>
<keyword evidence="5 8" id="KW-0371">Homeobox</keyword>
<dbReference type="Gene3D" id="1.10.10.60">
    <property type="entry name" value="Homeodomain-like"/>
    <property type="match status" value="1"/>
</dbReference>
<dbReference type="InterPro" id="IPR001356">
    <property type="entry name" value="HD"/>
</dbReference>
<comment type="similarity">
    <text evidence="2 10">Belongs to the CUT homeobox family.</text>
</comment>
<evidence type="ECO:0000256" key="8">
    <source>
        <dbReference type="PROSITE-ProRule" id="PRU00108"/>
    </source>
</evidence>
<feature type="compositionally biased region" description="Polar residues" evidence="11">
    <location>
        <begin position="186"/>
        <end position="212"/>
    </location>
</feature>
<evidence type="ECO:0000256" key="2">
    <source>
        <dbReference type="ARBA" id="ARBA00008190"/>
    </source>
</evidence>
<dbReference type="PANTHER" id="PTHR14057">
    <property type="entry name" value="TRANSCRIPTION FACTOR ONECUT"/>
    <property type="match status" value="1"/>
</dbReference>
<protein>
    <recommendedName>
        <fullName evidence="10">One cut domain family member</fullName>
    </recommendedName>
</protein>
<feature type="compositionally biased region" description="Polar residues" evidence="11">
    <location>
        <begin position="239"/>
        <end position="254"/>
    </location>
</feature>
<keyword evidence="7 8" id="KW-0539">Nucleus</keyword>
<evidence type="ECO:0000313" key="15">
    <source>
        <dbReference type="Proteomes" id="UP000827892"/>
    </source>
</evidence>
<evidence type="ECO:0000256" key="10">
    <source>
        <dbReference type="RuleBase" id="RU361129"/>
    </source>
</evidence>
<dbReference type="GO" id="GO:0003677">
    <property type="term" value="F:DNA binding"/>
    <property type="evidence" value="ECO:0007669"/>
    <property type="project" value="UniProtKB-UniRule"/>
</dbReference>
<dbReference type="PANTHER" id="PTHR14057:SF32">
    <property type="entry name" value="HOMEOBOX PROTEIN CEH-21-RELATED"/>
    <property type="match status" value="1"/>
</dbReference>
<evidence type="ECO:0000256" key="5">
    <source>
        <dbReference type="ARBA" id="ARBA00023155"/>
    </source>
</evidence>
<feature type="compositionally biased region" description="Low complexity" evidence="11">
    <location>
        <begin position="268"/>
        <end position="285"/>
    </location>
</feature>
<feature type="domain" description="CUT" evidence="13">
    <location>
        <begin position="295"/>
        <end position="381"/>
    </location>
</feature>
<feature type="region of interest" description="Disordered" evidence="11">
    <location>
        <begin position="166"/>
        <end position="285"/>
    </location>
</feature>
<comment type="subcellular location">
    <subcellularLocation>
        <location evidence="1 8 9">Nucleus</location>
    </subcellularLocation>
</comment>
<evidence type="ECO:0000256" key="9">
    <source>
        <dbReference type="RuleBase" id="RU000682"/>
    </source>
</evidence>
<evidence type="ECO:0000256" key="11">
    <source>
        <dbReference type="SAM" id="MobiDB-lite"/>
    </source>
</evidence>
<evidence type="ECO:0000259" key="12">
    <source>
        <dbReference type="PROSITE" id="PS50071"/>
    </source>
</evidence>
<dbReference type="InterPro" id="IPR003350">
    <property type="entry name" value="CUT_dom"/>
</dbReference>
<name>A0AAE9DMU5_CAEBR</name>
<dbReference type="Pfam" id="PF00046">
    <property type="entry name" value="Homeodomain"/>
    <property type="match status" value="1"/>
</dbReference>
<dbReference type="InterPro" id="IPR051649">
    <property type="entry name" value="CUT_Homeobox"/>
</dbReference>
<dbReference type="FunFam" id="1.10.10.60:FF:000647">
    <property type="entry name" value="One cut domain family member"/>
    <property type="match status" value="1"/>
</dbReference>
<gene>
    <name evidence="14" type="ORF">L3Y34_019447</name>
</gene>
<dbReference type="PROSITE" id="PS51042">
    <property type="entry name" value="CUT"/>
    <property type="match status" value="1"/>
</dbReference>